<accession>A0A9W8E345</accession>
<protein>
    <submittedName>
        <fullName evidence="4">DUF1279 super</fullName>
    </submittedName>
</protein>
<dbReference type="InterPro" id="IPR045866">
    <property type="entry name" value="FAM210A/B-like"/>
</dbReference>
<dbReference type="Pfam" id="PF06916">
    <property type="entry name" value="FAM210A-B_dom"/>
    <property type="match status" value="1"/>
</dbReference>
<feature type="compositionally biased region" description="Polar residues" evidence="1">
    <location>
        <begin position="22"/>
        <end position="33"/>
    </location>
</feature>
<dbReference type="GO" id="GO:0005739">
    <property type="term" value="C:mitochondrion"/>
    <property type="evidence" value="ECO:0007669"/>
    <property type="project" value="TreeGrafter"/>
</dbReference>
<gene>
    <name evidence="4" type="primary">NAT2_1</name>
    <name evidence="3" type="synonym">NAT2_2</name>
    <name evidence="4" type="ORF">IWQ60_000763</name>
    <name evidence="3" type="ORF">IWQ60_005791</name>
</gene>
<dbReference type="PANTHER" id="PTHR21377">
    <property type="entry name" value="PROTEIN FAM210B, MITOCHONDRIAL"/>
    <property type="match status" value="1"/>
</dbReference>
<reference evidence="4" key="1">
    <citation type="submission" date="2022-07" db="EMBL/GenBank/DDBJ databases">
        <title>Phylogenomic reconstructions and comparative analyses of Kickxellomycotina fungi.</title>
        <authorList>
            <person name="Reynolds N.K."/>
            <person name="Stajich J.E."/>
            <person name="Barry K."/>
            <person name="Grigoriev I.V."/>
            <person name="Crous P."/>
            <person name="Smith M.E."/>
        </authorList>
    </citation>
    <scope>NUCLEOTIDE SEQUENCE</scope>
    <source>
        <strain evidence="4">RSA 861</strain>
    </source>
</reference>
<keyword evidence="5" id="KW-1185">Reference proteome</keyword>
<comment type="caution">
    <text evidence="4">The sequence shown here is derived from an EMBL/GenBank/DDBJ whole genome shotgun (WGS) entry which is preliminary data.</text>
</comment>
<proteinExistence type="predicted"/>
<evidence type="ECO:0000313" key="5">
    <source>
        <dbReference type="Proteomes" id="UP001150569"/>
    </source>
</evidence>
<dbReference type="Proteomes" id="UP001150569">
    <property type="component" value="Unassembled WGS sequence"/>
</dbReference>
<evidence type="ECO:0000313" key="4">
    <source>
        <dbReference type="EMBL" id="KAJ1929882.1"/>
    </source>
</evidence>
<evidence type="ECO:0000313" key="3">
    <source>
        <dbReference type="EMBL" id="KAJ1923566.1"/>
    </source>
</evidence>
<feature type="domain" description="DUF1279" evidence="2">
    <location>
        <begin position="41"/>
        <end position="155"/>
    </location>
</feature>
<dbReference type="OrthoDB" id="426386at2759"/>
<name>A0A9W8E345_9FUNG</name>
<dbReference type="InterPro" id="IPR009688">
    <property type="entry name" value="FAM210A/B-like_dom"/>
</dbReference>
<sequence length="171" mass="18835">MAQGCVIRQTGRTALRRPYTSPAGQSPSPTPSGSFLRRNMQAFRQLAHKYGKVATIVYFGVSTVDLGLSIWAVRAAGEERVKKLENWLTDKLGDWALFGREPSKVFQQEGSDQASREEGSGSGGAPSWTSTLLIGYSIHKLLMPVRVPITVMLTPSIAAKFRQFGYFLPKK</sequence>
<dbReference type="EMBL" id="JANBPT010000325">
    <property type="protein sequence ID" value="KAJ1923566.1"/>
    <property type="molecule type" value="Genomic_DNA"/>
</dbReference>
<dbReference type="AlphaFoldDB" id="A0A9W8E345"/>
<dbReference type="EMBL" id="JANBPT010000021">
    <property type="protein sequence ID" value="KAJ1929882.1"/>
    <property type="molecule type" value="Genomic_DNA"/>
</dbReference>
<evidence type="ECO:0000256" key="1">
    <source>
        <dbReference type="SAM" id="MobiDB-lite"/>
    </source>
</evidence>
<evidence type="ECO:0000259" key="2">
    <source>
        <dbReference type="Pfam" id="PF06916"/>
    </source>
</evidence>
<feature type="region of interest" description="Disordered" evidence="1">
    <location>
        <begin position="16"/>
        <end position="35"/>
    </location>
</feature>
<dbReference type="PANTHER" id="PTHR21377:SF0">
    <property type="entry name" value="PROTEIN FAM210B, MITOCHONDRIAL"/>
    <property type="match status" value="1"/>
</dbReference>
<organism evidence="4 5">
    <name type="scientific">Tieghemiomyces parasiticus</name>
    <dbReference type="NCBI Taxonomy" id="78921"/>
    <lineage>
        <taxon>Eukaryota</taxon>
        <taxon>Fungi</taxon>
        <taxon>Fungi incertae sedis</taxon>
        <taxon>Zoopagomycota</taxon>
        <taxon>Kickxellomycotina</taxon>
        <taxon>Dimargaritomycetes</taxon>
        <taxon>Dimargaritales</taxon>
        <taxon>Dimargaritaceae</taxon>
        <taxon>Tieghemiomyces</taxon>
    </lineage>
</organism>